<dbReference type="SFLD" id="SFLDS00029">
    <property type="entry name" value="Radical_SAM"/>
    <property type="match status" value="1"/>
</dbReference>
<dbReference type="InterPro" id="IPR047594">
    <property type="entry name" value="MoaC_bact/euk"/>
</dbReference>
<dbReference type="SUPFAM" id="SSF55040">
    <property type="entry name" value="Molybdenum cofactor biosynthesis protein C, MoaC"/>
    <property type="match status" value="1"/>
</dbReference>
<evidence type="ECO:0000256" key="10">
    <source>
        <dbReference type="ARBA" id="ARBA00023004"/>
    </source>
</evidence>
<dbReference type="InterPro" id="IPR058240">
    <property type="entry name" value="rSAM_sf"/>
</dbReference>
<dbReference type="AlphaFoldDB" id="A0AAE0HVR1"/>
<comment type="caution">
    <text evidence="19">The sequence shown here is derived from an EMBL/GenBank/DDBJ whole genome shotgun (WGS) entry which is preliminary data.</text>
</comment>
<evidence type="ECO:0000256" key="1">
    <source>
        <dbReference type="ARBA" id="ARBA00001637"/>
    </source>
</evidence>
<feature type="region of interest" description="Disordered" evidence="17">
    <location>
        <begin position="535"/>
        <end position="556"/>
    </location>
</feature>
<dbReference type="GO" id="GO:0046872">
    <property type="term" value="F:metal ion binding"/>
    <property type="evidence" value="ECO:0007669"/>
    <property type="project" value="UniProtKB-KW"/>
</dbReference>
<evidence type="ECO:0000256" key="8">
    <source>
        <dbReference type="ARBA" id="ARBA00022723"/>
    </source>
</evidence>
<accession>A0AAE0HVR1</accession>
<dbReference type="Pfam" id="PF01967">
    <property type="entry name" value="MoaC"/>
    <property type="match status" value="1"/>
</dbReference>
<evidence type="ECO:0000256" key="15">
    <source>
        <dbReference type="ARBA" id="ARBA00023239"/>
    </source>
</evidence>
<name>A0AAE0HVR1_9PEZI</name>
<gene>
    <name evidence="19" type="ORF">B0H66DRAFT_566315</name>
</gene>
<dbReference type="SFLD" id="SFLDG01383">
    <property type="entry name" value="cyclic_pyranopterin_phosphate"/>
    <property type="match status" value="1"/>
</dbReference>
<evidence type="ECO:0000313" key="19">
    <source>
        <dbReference type="EMBL" id="KAK3313482.1"/>
    </source>
</evidence>
<organism evidence="19 20">
    <name type="scientific">Apodospora peruviana</name>
    <dbReference type="NCBI Taxonomy" id="516989"/>
    <lineage>
        <taxon>Eukaryota</taxon>
        <taxon>Fungi</taxon>
        <taxon>Dikarya</taxon>
        <taxon>Ascomycota</taxon>
        <taxon>Pezizomycotina</taxon>
        <taxon>Sordariomycetes</taxon>
        <taxon>Sordariomycetidae</taxon>
        <taxon>Sordariales</taxon>
        <taxon>Lasiosphaeriaceae</taxon>
        <taxon>Apodospora</taxon>
    </lineage>
</organism>
<dbReference type="GO" id="GO:0061798">
    <property type="term" value="F:GTP 3',8'-cyclase activity"/>
    <property type="evidence" value="ECO:0007669"/>
    <property type="project" value="UniProtKB-EC"/>
</dbReference>
<comment type="similarity">
    <text evidence="4">In the C-terminal section; belongs to the MoaC family.</text>
</comment>
<dbReference type="NCBIfam" id="TIGR00581">
    <property type="entry name" value="moaC"/>
    <property type="match status" value="1"/>
</dbReference>
<dbReference type="PANTHER" id="PTHR22960:SF0">
    <property type="entry name" value="MOLYBDENUM COFACTOR BIOSYNTHESIS PROTEIN 1"/>
    <property type="match status" value="1"/>
</dbReference>
<dbReference type="PANTHER" id="PTHR22960">
    <property type="entry name" value="MOLYBDOPTERIN COFACTOR SYNTHESIS PROTEIN A"/>
    <property type="match status" value="1"/>
</dbReference>
<keyword evidence="9" id="KW-0547">Nucleotide-binding</keyword>
<dbReference type="GO" id="GO:0051539">
    <property type="term" value="F:4 iron, 4 sulfur cluster binding"/>
    <property type="evidence" value="ECO:0007669"/>
    <property type="project" value="UniProtKB-KW"/>
</dbReference>
<evidence type="ECO:0000259" key="18">
    <source>
        <dbReference type="PROSITE" id="PS51918"/>
    </source>
</evidence>
<evidence type="ECO:0000256" key="13">
    <source>
        <dbReference type="ARBA" id="ARBA00023134"/>
    </source>
</evidence>
<sequence>MTSAVRCVARRFRASTRSTTTTTTMTTMTTLKVHHHWRRHVATAATVPVPPRSRTTTNRLYQTAAATVPPPSVPGPELDPAFPVVVSRPGARKAQIKNAKPFSDFLTDTFRRQHDYLRISVTERCNLRCLYCMPEEGIPLSPSRDQLTTPEIVLLSGLFVSQGVTKIRLTGGEPTVRRDIVPLMQQIGSLRAHGLRELCLTTNGLSLHRKLDAMVEAGLTGINLSLDTLDPWQFQLMTRRAGFAAVQKSIDKIFELNRLGAGIKFKINCVVMRGLNDREILPFVEMTRDKDVEVRFIEYMPFDGNKWNEGKMFSYGEMLDRIRGQFPDFMRIQGHKNDTSKTWQVPGFLGKVGFITSMTHNFCGTCNRLRITSDGNLKVCLFGNAEVSLRDIVRQVNRGEPIDEEAFERLKQAAVLQLGSEGGGMEGPMVARNSEELLKVINLAVKNKKEKHAGIGELEHMKNRPMILIDHPSNTYRAAAAPPSLRHRRHHHQSPSTTPSGPSLFGTRLFVPEATIFMPTNNQQQQLRLFSTTIRPLNNNNSNPPKQATNSTSTDADAKLTHVSETGSAHMVSITDKTPTHRVATAKCTVRFTNPLTLKLITENAMKKGDVLGVARVAGIMAAKRTADLIPLCHPIAITKVTVELETVLPSDDGENGVVEVTATVACDGKTGVEMEVLMAASTAALTVYDMCKAVDKGMVVDGLRVVLKEGGRSGRWESG</sequence>
<keyword evidence="14" id="KW-0501">Molybdenum cofactor biosynthesis</keyword>
<keyword evidence="7" id="KW-0949">S-adenosyl-L-methionine</keyword>
<dbReference type="Gene3D" id="3.30.70.640">
    <property type="entry name" value="Molybdopterin cofactor biosynthesis C (MoaC) domain"/>
    <property type="match status" value="1"/>
</dbReference>
<evidence type="ECO:0000256" key="7">
    <source>
        <dbReference type="ARBA" id="ARBA00022691"/>
    </source>
</evidence>
<dbReference type="SMART" id="SM00729">
    <property type="entry name" value="Elp3"/>
    <property type="match status" value="1"/>
</dbReference>
<dbReference type="InterPro" id="IPR013483">
    <property type="entry name" value="MoaA"/>
</dbReference>
<dbReference type="CDD" id="cd01420">
    <property type="entry name" value="MoaC_PE"/>
    <property type="match status" value="1"/>
</dbReference>
<dbReference type="InterPro" id="IPR050105">
    <property type="entry name" value="MoCo_biosynth_MoaA/MoaC"/>
</dbReference>
<dbReference type="NCBIfam" id="NF006870">
    <property type="entry name" value="PRK09364.1"/>
    <property type="match status" value="1"/>
</dbReference>
<evidence type="ECO:0000256" key="16">
    <source>
        <dbReference type="ARBA" id="ARBA00048697"/>
    </source>
</evidence>
<evidence type="ECO:0000256" key="5">
    <source>
        <dbReference type="ARBA" id="ARBA00009862"/>
    </source>
</evidence>
<feature type="region of interest" description="Disordered" evidence="17">
    <location>
        <begin position="482"/>
        <end position="504"/>
    </location>
</feature>
<dbReference type="SFLD" id="SFLDG01386">
    <property type="entry name" value="main_SPASM_domain-containing"/>
    <property type="match status" value="1"/>
</dbReference>
<dbReference type="HAMAP" id="MF_01224_B">
    <property type="entry name" value="MoaC_B"/>
    <property type="match status" value="1"/>
</dbReference>
<dbReference type="GO" id="GO:0061799">
    <property type="term" value="F:cyclic pyranopterin monophosphate synthase activity"/>
    <property type="evidence" value="ECO:0007669"/>
    <property type="project" value="UniProtKB-EC"/>
</dbReference>
<dbReference type="InterPro" id="IPR006638">
    <property type="entry name" value="Elp3/MiaA/NifB-like_rSAM"/>
</dbReference>
<comment type="pathway">
    <text evidence="3">Cofactor biosynthesis; molybdopterin biosynthesis.</text>
</comment>
<dbReference type="InterPro" id="IPR002820">
    <property type="entry name" value="Mopterin_CF_biosynth-C_dom"/>
</dbReference>
<dbReference type="SFLD" id="SFLDG01067">
    <property type="entry name" value="SPASM/twitch_domain_containing"/>
    <property type="match status" value="1"/>
</dbReference>
<keyword evidence="13" id="KW-0342">GTP-binding</keyword>
<comment type="catalytic activity">
    <reaction evidence="16">
        <text>GTP + AH2 + S-adenosyl-L-methionine = (8S)-3',8-cyclo-7,8-dihydroguanosine 5'-triphosphate + 5'-deoxyadenosine + L-methionine + A + H(+)</text>
        <dbReference type="Rhea" id="RHEA:49576"/>
        <dbReference type="ChEBI" id="CHEBI:13193"/>
        <dbReference type="ChEBI" id="CHEBI:15378"/>
        <dbReference type="ChEBI" id="CHEBI:17319"/>
        <dbReference type="ChEBI" id="CHEBI:17499"/>
        <dbReference type="ChEBI" id="CHEBI:37565"/>
        <dbReference type="ChEBI" id="CHEBI:57844"/>
        <dbReference type="ChEBI" id="CHEBI:59789"/>
        <dbReference type="ChEBI" id="CHEBI:131766"/>
        <dbReference type="EC" id="4.1.99.22"/>
    </reaction>
</comment>
<dbReference type="InterPro" id="IPR023045">
    <property type="entry name" value="MoaC"/>
</dbReference>
<dbReference type="Pfam" id="PF04055">
    <property type="entry name" value="Radical_SAM"/>
    <property type="match status" value="1"/>
</dbReference>
<reference evidence="19" key="1">
    <citation type="journal article" date="2023" name="Mol. Phylogenet. Evol.">
        <title>Genome-scale phylogeny and comparative genomics of the fungal order Sordariales.</title>
        <authorList>
            <person name="Hensen N."/>
            <person name="Bonometti L."/>
            <person name="Westerberg I."/>
            <person name="Brannstrom I.O."/>
            <person name="Guillou S."/>
            <person name="Cros-Aarteil S."/>
            <person name="Calhoun S."/>
            <person name="Haridas S."/>
            <person name="Kuo A."/>
            <person name="Mondo S."/>
            <person name="Pangilinan J."/>
            <person name="Riley R."/>
            <person name="LaButti K."/>
            <person name="Andreopoulos B."/>
            <person name="Lipzen A."/>
            <person name="Chen C."/>
            <person name="Yan M."/>
            <person name="Daum C."/>
            <person name="Ng V."/>
            <person name="Clum A."/>
            <person name="Steindorff A."/>
            <person name="Ohm R.A."/>
            <person name="Martin F."/>
            <person name="Silar P."/>
            <person name="Natvig D.O."/>
            <person name="Lalanne C."/>
            <person name="Gautier V."/>
            <person name="Ament-Velasquez S.L."/>
            <person name="Kruys A."/>
            <person name="Hutchinson M.I."/>
            <person name="Powell A.J."/>
            <person name="Barry K."/>
            <person name="Miller A.N."/>
            <person name="Grigoriev I.V."/>
            <person name="Debuchy R."/>
            <person name="Gladieux P."/>
            <person name="Hiltunen Thoren M."/>
            <person name="Johannesson H."/>
        </authorList>
    </citation>
    <scope>NUCLEOTIDE SEQUENCE</scope>
    <source>
        <strain evidence="19">CBS 118394</strain>
    </source>
</reference>
<dbReference type="CDD" id="cd21117">
    <property type="entry name" value="Twitch_MoaA"/>
    <property type="match status" value="1"/>
</dbReference>
<keyword evidence="8" id="KW-0479">Metal-binding</keyword>
<dbReference type="EMBL" id="JAUEDM010000007">
    <property type="protein sequence ID" value="KAK3313482.1"/>
    <property type="molecule type" value="Genomic_DNA"/>
</dbReference>
<keyword evidence="10" id="KW-0408">Iron</keyword>
<dbReference type="InterPro" id="IPR000385">
    <property type="entry name" value="MoaA_NifB_PqqE_Fe-S-bd_CS"/>
</dbReference>
<protein>
    <recommendedName>
        <fullName evidence="18">Radical SAM core domain-containing protein</fullName>
    </recommendedName>
</protein>
<evidence type="ECO:0000256" key="14">
    <source>
        <dbReference type="ARBA" id="ARBA00023150"/>
    </source>
</evidence>
<evidence type="ECO:0000256" key="12">
    <source>
        <dbReference type="ARBA" id="ARBA00023128"/>
    </source>
</evidence>
<evidence type="ECO:0000256" key="2">
    <source>
        <dbReference type="ARBA" id="ARBA00001966"/>
    </source>
</evidence>
<dbReference type="PROSITE" id="PS51918">
    <property type="entry name" value="RADICAL_SAM"/>
    <property type="match status" value="1"/>
</dbReference>
<reference evidence="19" key="2">
    <citation type="submission" date="2023-06" db="EMBL/GenBank/DDBJ databases">
        <authorList>
            <consortium name="Lawrence Berkeley National Laboratory"/>
            <person name="Haridas S."/>
            <person name="Hensen N."/>
            <person name="Bonometti L."/>
            <person name="Westerberg I."/>
            <person name="Brannstrom I.O."/>
            <person name="Guillou S."/>
            <person name="Cros-Aarteil S."/>
            <person name="Calhoun S."/>
            <person name="Kuo A."/>
            <person name="Mondo S."/>
            <person name="Pangilinan J."/>
            <person name="Riley R."/>
            <person name="Labutti K."/>
            <person name="Andreopoulos B."/>
            <person name="Lipzen A."/>
            <person name="Chen C."/>
            <person name="Yanf M."/>
            <person name="Daum C."/>
            <person name="Ng V."/>
            <person name="Clum A."/>
            <person name="Steindorff A."/>
            <person name="Ohm R."/>
            <person name="Martin F."/>
            <person name="Silar P."/>
            <person name="Natvig D."/>
            <person name="Lalanne C."/>
            <person name="Gautier V."/>
            <person name="Ament-Velasquez S.L."/>
            <person name="Kruys A."/>
            <person name="Hutchinson M.I."/>
            <person name="Powell A.J."/>
            <person name="Barry K."/>
            <person name="Miller A.N."/>
            <person name="Grigoriev I.V."/>
            <person name="Debuchy R."/>
            <person name="Gladieux P."/>
            <person name="Thoren M.H."/>
            <person name="Johannesson H."/>
        </authorList>
    </citation>
    <scope>NUCLEOTIDE SEQUENCE</scope>
    <source>
        <strain evidence="19">CBS 118394</strain>
    </source>
</reference>
<keyword evidence="11" id="KW-0411">Iron-sulfur</keyword>
<keyword evidence="12" id="KW-0496">Mitochondrion</keyword>
<dbReference type="CDD" id="cd01335">
    <property type="entry name" value="Radical_SAM"/>
    <property type="match status" value="1"/>
</dbReference>
<feature type="domain" description="Radical SAM core" evidence="18">
    <location>
        <begin position="109"/>
        <end position="328"/>
    </location>
</feature>
<keyword evidence="20" id="KW-1185">Reference proteome</keyword>
<dbReference type="InterPro" id="IPR013785">
    <property type="entry name" value="Aldolase_TIM"/>
</dbReference>
<dbReference type="Pfam" id="PF06463">
    <property type="entry name" value="Mob_synth_C"/>
    <property type="match status" value="1"/>
</dbReference>
<dbReference type="InterPro" id="IPR036522">
    <property type="entry name" value="MoaC_sf"/>
</dbReference>
<dbReference type="NCBIfam" id="TIGR02666">
    <property type="entry name" value="moaA"/>
    <property type="match status" value="1"/>
</dbReference>
<dbReference type="GO" id="GO:0006777">
    <property type="term" value="P:Mo-molybdopterin cofactor biosynthetic process"/>
    <property type="evidence" value="ECO:0007669"/>
    <property type="project" value="UniProtKB-KW"/>
</dbReference>
<comment type="catalytic activity">
    <reaction evidence="1">
        <text>(8S)-3',8-cyclo-7,8-dihydroguanosine 5'-triphosphate = cyclic pyranopterin phosphate + diphosphate</text>
        <dbReference type="Rhea" id="RHEA:49580"/>
        <dbReference type="ChEBI" id="CHEBI:33019"/>
        <dbReference type="ChEBI" id="CHEBI:59648"/>
        <dbReference type="ChEBI" id="CHEBI:131766"/>
        <dbReference type="EC" id="4.6.1.17"/>
    </reaction>
</comment>
<dbReference type="InterPro" id="IPR007197">
    <property type="entry name" value="rSAM"/>
</dbReference>
<dbReference type="GO" id="GO:0005525">
    <property type="term" value="F:GTP binding"/>
    <property type="evidence" value="ECO:0007669"/>
    <property type="project" value="UniProtKB-KW"/>
</dbReference>
<evidence type="ECO:0000256" key="6">
    <source>
        <dbReference type="ARBA" id="ARBA00022485"/>
    </source>
</evidence>
<evidence type="ECO:0000256" key="3">
    <source>
        <dbReference type="ARBA" id="ARBA00005046"/>
    </source>
</evidence>
<dbReference type="InterPro" id="IPR040064">
    <property type="entry name" value="MoaA-like"/>
</dbReference>
<dbReference type="PROSITE" id="PS01305">
    <property type="entry name" value="MOAA_NIFB_PQQE"/>
    <property type="match status" value="1"/>
</dbReference>
<comment type="similarity">
    <text evidence="5">In the N-terminal section; belongs to the radical SAM superfamily. MoaA family.</text>
</comment>
<evidence type="ECO:0000256" key="9">
    <source>
        <dbReference type="ARBA" id="ARBA00022741"/>
    </source>
</evidence>
<evidence type="ECO:0000256" key="4">
    <source>
        <dbReference type="ARBA" id="ARBA00008484"/>
    </source>
</evidence>
<evidence type="ECO:0000256" key="11">
    <source>
        <dbReference type="ARBA" id="ARBA00023014"/>
    </source>
</evidence>
<keyword evidence="15" id="KW-0456">Lyase</keyword>
<dbReference type="Gene3D" id="3.20.20.70">
    <property type="entry name" value="Aldolase class I"/>
    <property type="match status" value="1"/>
</dbReference>
<dbReference type="Proteomes" id="UP001283341">
    <property type="component" value="Unassembled WGS sequence"/>
</dbReference>
<evidence type="ECO:0000313" key="20">
    <source>
        <dbReference type="Proteomes" id="UP001283341"/>
    </source>
</evidence>
<comment type="cofactor">
    <cofactor evidence="2">
        <name>[4Fe-4S] cluster</name>
        <dbReference type="ChEBI" id="CHEBI:49883"/>
    </cofactor>
</comment>
<dbReference type="InterPro" id="IPR010505">
    <property type="entry name" value="MoaA_twitch"/>
</dbReference>
<evidence type="ECO:0000256" key="17">
    <source>
        <dbReference type="SAM" id="MobiDB-lite"/>
    </source>
</evidence>
<proteinExistence type="inferred from homology"/>
<keyword evidence="6" id="KW-0004">4Fe-4S</keyword>
<dbReference type="SUPFAM" id="SSF102114">
    <property type="entry name" value="Radical SAM enzymes"/>
    <property type="match status" value="1"/>
</dbReference>
<feature type="compositionally biased region" description="Polar residues" evidence="17">
    <location>
        <begin position="535"/>
        <end position="555"/>
    </location>
</feature>